<accession>A0A0B5F2H1</accession>
<reference evidence="1 2" key="1">
    <citation type="submission" date="2015-01" db="EMBL/GenBank/DDBJ databases">
        <title>Enhanced salinomycin production by adjusting the supply of polyketide extender units in Streptomyce albus DSM 41398.</title>
        <authorList>
            <person name="Lu C."/>
        </authorList>
    </citation>
    <scope>NUCLEOTIDE SEQUENCE [LARGE SCALE GENOMIC DNA]</scope>
    <source>
        <strain evidence="2">ATCC 21838 / DSM 41398 / FERM P-419 / JCM 4703 / NBRC 107858</strain>
    </source>
</reference>
<keyword evidence="2" id="KW-1185">Reference proteome</keyword>
<evidence type="ECO:0000313" key="2">
    <source>
        <dbReference type="Proteomes" id="UP000031523"/>
    </source>
</evidence>
<evidence type="ECO:0000313" key="1">
    <source>
        <dbReference type="EMBL" id="AJE85096.1"/>
    </source>
</evidence>
<proteinExistence type="predicted"/>
<dbReference type="AlphaFoldDB" id="A0A0B5F2H1"/>
<name>A0A0B5F2H1_STRA4</name>
<sequence length="137" mass="15922">MEPTLSAWRRHLPEDFPFDYSLNSLDILEEVLLDRYPDRSSVKAPENSEFTEGAVRYLGETWRRNVSSRWLFYDTGPDDQDIYNRVPLVCSNVPSEHDMAIVPLHTLIAFAVDRERGMLREMISLLTDSIEEAEQSE</sequence>
<protein>
    <submittedName>
        <fullName evidence="1">Uncharacterized protein</fullName>
    </submittedName>
</protein>
<dbReference type="KEGG" id="sals:SLNWT_4720"/>
<organism evidence="1 2">
    <name type="scientific">Streptomyces albus (strain ATCC 21838 / DSM 41398 / FERM P-419 / JCM 4703 / NBRC 107858)</name>
    <dbReference type="NCBI Taxonomy" id="1081613"/>
    <lineage>
        <taxon>Bacteria</taxon>
        <taxon>Bacillati</taxon>
        <taxon>Actinomycetota</taxon>
        <taxon>Actinomycetes</taxon>
        <taxon>Kitasatosporales</taxon>
        <taxon>Streptomycetaceae</taxon>
        <taxon>Streptomyces</taxon>
    </lineage>
</organism>
<gene>
    <name evidence="1" type="ORF">SLNWT_4720</name>
</gene>
<dbReference type="EMBL" id="CP010519">
    <property type="protein sequence ID" value="AJE85096.1"/>
    <property type="molecule type" value="Genomic_DNA"/>
</dbReference>
<dbReference type="Proteomes" id="UP000031523">
    <property type="component" value="Chromosome"/>
</dbReference>